<evidence type="ECO:0000313" key="3">
    <source>
        <dbReference type="Proteomes" id="UP001295794"/>
    </source>
</evidence>
<protein>
    <submittedName>
        <fullName evidence="2">Uncharacterized protein</fullName>
    </submittedName>
</protein>
<gene>
    <name evidence="2" type="ORF">MYCIT1_LOCUS31861</name>
</gene>
<proteinExistence type="predicted"/>
<accession>A0AAD2HUJ5</accession>
<sequence>MSPGEGSRDTREKNTNRHALQPASLDPRPARRVYGRPRSVRRLPWARACRLVPRALPQLLRPLPDVLRVHAQQVHVCQLMPKPVNVEG</sequence>
<feature type="compositionally biased region" description="Basic and acidic residues" evidence="1">
    <location>
        <begin position="1"/>
        <end position="15"/>
    </location>
</feature>
<comment type="caution">
    <text evidence="2">The sequence shown here is derived from an EMBL/GenBank/DDBJ whole genome shotgun (WGS) entry which is preliminary data.</text>
</comment>
<feature type="region of interest" description="Disordered" evidence="1">
    <location>
        <begin position="1"/>
        <end position="35"/>
    </location>
</feature>
<organism evidence="2 3">
    <name type="scientific">Mycena citricolor</name>
    <dbReference type="NCBI Taxonomy" id="2018698"/>
    <lineage>
        <taxon>Eukaryota</taxon>
        <taxon>Fungi</taxon>
        <taxon>Dikarya</taxon>
        <taxon>Basidiomycota</taxon>
        <taxon>Agaricomycotina</taxon>
        <taxon>Agaricomycetes</taxon>
        <taxon>Agaricomycetidae</taxon>
        <taxon>Agaricales</taxon>
        <taxon>Marasmiineae</taxon>
        <taxon>Mycenaceae</taxon>
        <taxon>Mycena</taxon>
    </lineage>
</organism>
<name>A0AAD2HUJ5_9AGAR</name>
<dbReference type="Proteomes" id="UP001295794">
    <property type="component" value="Unassembled WGS sequence"/>
</dbReference>
<reference evidence="2" key="1">
    <citation type="submission" date="2023-11" db="EMBL/GenBank/DDBJ databases">
        <authorList>
            <person name="De Vega J J."/>
            <person name="De Vega J J."/>
        </authorList>
    </citation>
    <scope>NUCLEOTIDE SEQUENCE</scope>
</reference>
<evidence type="ECO:0000313" key="2">
    <source>
        <dbReference type="EMBL" id="CAK5281028.1"/>
    </source>
</evidence>
<dbReference type="AlphaFoldDB" id="A0AAD2HUJ5"/>
<dbReference type="EMBL" id="CAVNYO010000441">
    <property type="protein sequence ID" value="CAK5281028.1"/>
    <property type="molecule type" value="Genomic_DNA"/>
</dbReference>
<evidence type="ECO:0000256" key="1">
    <source>
        <dbReference type="SAM" id="MobiDB-lite"/>
    </source>
</evidence>
<keyword evidence="3" id="KW-1185">Reference proteome</keyword>